<dbReference type="EMBL" id="LIAE01009718">
    <property type="protein sequence ID" value="PAV68632.1"/>
    <property type="molecule type" value="Genomic_DNA"/>
</dbReference>
<comment type="caution">
    <text evidence="2">The sequence shown here is derived from an EMBL/GenBank/DDBJ whole genome shotgun (WGS) entry which is preliminary data.</text>
</comment>
<gene>
    <name evidence="2" type="ORF">WR25_22830</name>
</gene>
<evidence type="ECO:0000313" key="2">
    <source>
        <dbReference type="EMBL" id="PAV68632.1"/>
    </source>
</evidence>
<reference evidence="2 3" key="1">
    <citation type="journal article" date="2017" name="Curr. Biol.">
        <title>Genome architecture and evolution of a unichromosomal asexual nematode.</title>
        <authorList>
            <person name="Fradin H."/>
            <person name="Zegar C."/>
            <person name="Gutwein M."/>
            <person name="Lucas J."/>
            <person name="Kovtun M."/>
            <person name="Corcoran D."/>
            <person name="Baugh L.R."/>
            <person name="Kiontke K."/>
            <person name="Gunsalus K."/>
            <person name="Fitch D.H."/>
            <person name="Piano F."/>
        </authorList>
    </citation>
    <scope>NUCLEOTIDE SEQUENCE [LARGE SCALE GENOMIC DNA]</scope>
    <source>
        <strain evidence="2">PF1309</strain>
    </source>
</reference>
<dbReference type="GO" id="GO:0016747">
    <property type="term" value="F:acyltransferase activity, transferring groups other than amino-acyl groups"/>
    <property type="evidence" value="ECO:0007669"/>
    <property type="project" value="InterPro"/>
</dbReference>
<dbReference type="InterPro" id="IPR016181">
    <property type="entry name" value="Acyl_CoA_acyltransferase"/>
</dbReference>
<evidence type="ECO:0000313" key="3">
    <source>
        <dbReference type="Proteomes" id="UP000218231"/>
    </source>
</evidence>
<dbReference type="Gene3D" id="3.40.630.30">
    <property type="match status" value="1"/>
</dbReference>
<dbReference type="InterPro" id="IPR000182">
    <property type="entry name" value="GNAT_dom"/>
</dbReference>
<organism evidence="2 3">
    <name type="scientific">Diploscapter pachys</name>
    <dbReference type="NCBI Taxonomy" id="2018661"/>
    <lineage>
        <taxon>Eukaryota</taxon>
        <taxon>Metazoa</taxon>
        <taxon>Ecdysozoa</taxon>
        <taxon>Nematoda</taxon>
        <taxon>Chromadorea</taxon>
        <taxon>Rhabditida</taxon>
        <taxon>Rhabditina</taxon>
        <taxon>Rhabditomorpha</taxon>
        <taxon>Rhabditoidea</taxon>
        <taxon>Rhabditidae</taxon>
        <taxon>Diploscapter</taxon>
    </lineage>
</organism>
<sequence length="154" mass="16526">MCVLVASQVLAPASARSRPKAAPSAVRERRRSGRASRAGLCRVLLGCMRHSDGSAASTKAAVVSGIVQRGLSGGGEADAAWACLRCAFAQLHLDEVVSFTTEGNLPSQKVMQAIGMVQDLEASFEHPRLPPGDPLRPHVLYRIDRARWQQNLRG</sequence>
<evidence type="ECO:0000259" key="1">
    <source>
        <dbReference type="Pfam" id="PF13302"/>
    </source>
</evidence>
<protein>
    <recommendedName>
        <fullName evidence="1">N-acetyltransferase domain-containing protein</fullName>
    </recommendedName>
</protein>
<dbReference type="AlphaFoldDB" id="A0A2A2K416"/>
<accession>A0A2A2K416</accession>
<feature type="domain" description="N-acetyltransferase" evidence="1">
    <location>
        <begin position="78"/>
        <end position="117"/>
    </location>
</feature>
<dbReference type="Proteomes" id="UP000218231">
    <property type="component" value="Unassembled WGS sequence"/>
</dbReference>
<keyword evidence="3" id="KW-1185">Reference proteome</keyword>
<dbReference type="Pfam" id="PF13302">
    <property type="entry name" value="Acetyltransf_3"/>
    <property type="match status" value="1"/>
</dbReference>
<proteinExistence type="predicted"/>
<name>A0A2A2K416_9BILA</name>
<dbReference type="SUPFAM" id="SSF55729">
    <property type="entry name" value="Acyl-CoA N-acyltransferases (Nat)"/>
    <property type="match status" value="1"/>
</dbReference>